<organism evidence="1">
    <name type="scientific">Arundo donax</name>
    <name type="common">Giant reed</name>
    <name type="synonym">Donax arundinaceus</name>
    <dbReference type="NCBI Taxonomy" id="35708"/>
    <lineage>
        <taxon>Eukaryota</taxon>
        <taxon>Viridiplantae</taxon>
        <taxon>Streptophyta</taxon>
        <taxon>Embryophyta</taxon>
        <taxon>Tracheophyta</taxon>
        <taxon>Spermatophyta</taxon>
        <taxon>Magnoliopsida</taxon>
        <taxon>Liliopsida</taxon>
        <taxon>Poales</taxon>
        <taxon>Poaceae</taxon>
        <taxon>PACMAD clade</taxon>
        <taxon>Arundinoideae</taxon>
        <taxon>Arundineae</taxon>
        <taxon>Arundo</taxon>
    </lineage>
</organism>
<name>A0A0A8YE95_ARUDO</name>
<dbReference type="AlphaFoldDB" id="A0A0A8YE95"/>
<proteinExistence type="predicted"/>
<reference evidence="1" key="2">
    <citation type="journal article" date="2015" name="Data Brief">
        <title>Shoot transcriptome of the giant reed, Arundo donax.</title>
        <authorList>
            <person name="Barrero R.A."/>
            <person name="Guerrero F.D."/>
            <person name="Moolhuijzen P."/>
            <person name="Goolsby J.A."/>
            <person name="Tidwell J."/>
            <person name="Bellgard S.E."/>
            <person name="Bellgard M.I."/>
        </authorList>
    </citation>
    <scope>NUCLEOTIDE SEQUENCE</scope>
    <source>
        <tissue evidence="1">Shoot tissue taken approximately 20 cm above the soil surface</tissue>
    </source>
</reference>
<sequence>MLFHGDAVSCSTKTFLAVVSFPFFPLKNLSISLWRKWPKGPAYANPYSAISRSLLSWSLVTPEIFWATASLHPARTPEVMALVRSGWACSCLMYACPAMATTSDILDSILLSPLPLLRRRSSGGSQLEKRSVRLITTMMERN</sequence>
<accession>A0A0A8YE95</accession>
<dbReference type="EMBL" id="GBRH01273967">
    <property type="protein sequence ID" value="JAD23928.1"/>
    <property type="molecule type" value="Transcribed_RNA"/>
</dbReference>
<evidence type="ECO:0000313" key="1">
    <source>
        <dbReference type="EMBL" id="JAD23928.1"/>
    </source>
</evidence>
<reference evidence="1" key="1">
    <citation type="submission" date="2014-09" db="EMBL/GenBank/DDBJ databases">
        <authorList>
            <person name="Magalhaes I.L.F."/>
            <person name="Oliveira U."/>
            <person name="Santos F.R."/>
            <person name="Vidigal T.H.D.A."/>
            <person name="Brescovit A.D."/>
            <person name="Santos A.J."/>
        </authorList>
    </citation>
    <scope>NUCLEOTIDE SEQUENCE</scope>
    <source>
        <tissue evidence="1">Shoot tissue taken approximately 20 cm above the soil surface</tissue>
    </source>
</reference>
<protein>
    <submittedName>
        <fullName evidence="1">Uncharacterized protein</fullName>
    </submittedName>
</protein>